<keyword evidence="2" id="KW-1185">Reference proteome</keyword>
<gene>
    <name evidence="1" type="ORF">GCWU000321_00558</name>
</gene>
<protein>
    <submittedName>
        <fullName evidence="1">Uncharacterized protein</fullName>
    </submittedName>
</protein>
<comment type="caution">
    <text evidence="1">The sequence shown here is derived from an EMBL/GenBank/DDBJ whole genome shotgun (WGS) entry which is preliminary data.</text>
</comment>
<accession>C9LM26</accession>
<name>C9LM26_9FIRM</name>
<dbReference type="EMBL" id="ACIM02000001">
    <property type="protein sequence ID" value="EEW96612.1"/>
    <property type="molecule type" value="Genomic_DNA"/>
</dbReference>
<evidence type="ECO:0000313" key="1">
    <source>
        <dbReference type="EMBL" id="EEW96612.1"/>
    </source>
</evidence>
<reference evidence="1" key="1">
    <citation type="submission" date="2009-09" db="EMBL/GenBank/DDBJ databases">
        <authorList>
            <person name="Weinstock G."/>
            <person name="Sodergren E."/>
            <person name="Clifton S."/>
            <person name="Fulton L."/>
            <person name="Fulton B."/>
            <person name="Courtney L."/>
            <person name="Fronick C."/>
            <person name="Harrison M."/>
            <person name="Strong C."/>
            <person name="Farmer C."/>
            <person name="Delahaunty K."/>
            <person name="Markovic C."/>
            <person name="Hall O."/>
            <person name="Minx P."/>
            <person name="Tomlinson C."/>
            <person name="Mitreva M."/>
            <person name="Nelson J."/>
            <person name="Hou S."/>
            <person name="Wollam A."/>
            <person name="Pepin K.H."/>
            <person name="Johnson M."/>
            <person name="Bhonagiri V."/>
            <person name="Nash W.E."/>
            <person name="Warren W."/>
            <person name="Chinwalla A."/>
            <person name="Mardis E.R."/>
            <person name="Wilson R.K."/>
        </authorList>
    </citation>
    <scope>NUCLEOTIDE SEQUENCE [LARGE SCALE GENOMIC DNA]</scope>
    <source>
        <strain evidence="1">DSM 15470</strain>
    </source>
</reference>
<organism evidence="1 2">
    <name type="scientific">Dialister invisus DSM 15470</name>
    <dbReference type="NCBI Taxonomy" id="592028"/>
    <lineage>
        <taxon>Bacteria</taxon>
        <taxon>Bacillati</taxon>
        <taxon>Bacillota</taxon>
        <taxon>Negativicutes</taxon>
        <taxon>Veillonellales</taxon>
        <taxon>Veillonellaceae</taxon>
        <taxon>Dialister</taxon>
    </lineage>
</organism>
<sequence>MLFIFIMVYNVDNCWISSLENLMNDYNYLPHRQFEFHKRLFPCQINST</sequence>
<dbReference type="HOGENOM" id="CLU_3152133_0_0_9"/>
<dbReference type="Proteomes" id="UP000004736">
    <property type="component" value="Unassembled WGS sequence"/>
</dbReference>
<dbReference type="AlphaFoldDB" id="C9LM26"/>
<evidence type="ECO:0000313" key="2">
    <source>
        <dbReference type="Proteomes" id="UP000004736"/>
    </source>
</evidence>
<proteinExistence type="predicted"/>
<dbReference type="STRING" id="592028.GCWU000321_00558"/>